<dbReference type="AlphaFoldDB" id="A0A9Q3C0Z3"/>
<dbReference type="OrthoDB" id="3255262at2759"/>
<keyword evidence="2" id="KW-1185">Reference proteome</keyword>
<sequence length="280" mass="31777">MYTLKYLACTKNFTLNLGLNMLNHEPNQIIGFSDSDWGGSAEYKSVSGSLIYFHGTLGWRARKQKTVALSSTEAEYNAMTESFQDLEWCKQLIFEATGRNSLEVSYCENQSAILIASNPIYHHRTRHMNFKLHFIRQLAEDKVLLLKYIPTDKMLADSLTKNLPLSKNLSHLKKIFSSQELNSMGVCSSSPPSLKVSLQLRFTVVLPPKGSSSPPSLKVSLWLRLTVVLPPKAPFYQIEGTKNWLIQAFDVKVAFLHSIIDKPIYIWRPKGMDVPQHTII</sequence>
<evidence type="ECO:0000313" key="1">
    <source>
        <dbReference type="EMBL" id="MBW0474240.1"/>
    </source>
</evidence>
<evidence type="ECO:0000313" key="2">
    <source>
        <dbReference type="Proteomes" id="UP000765509"/>
    </source>
</evidence>
<proteinExistence type="predicted"/>
<accession>A0A9Q3C0Z3</accession>
<dbReference type="PANTHER" id="PTHR11439">
    <property type="entry name" value="GAG-POL-RELATED RETROTRANSPOSON"/>
    <property type="match status" value="1"/>
</dbReference>
<organism evidence="1 2">
    <name type="scientific">Austropuccinia psidii MF-1</name>
    <dbReference type="NCBI Taxonomy" id="1389203"/>
    <lineage>
        <taxon>Eukaryota</taxon>
        <taxon>Fungi</taxon>
        <taxon>Dikarya</taxon>
        <taxon>Basidiomycota</taxon>
        <taxon>Pucciniomycotina</taxon>
        <taxon>Pucciniomycetes</taxon>
        <taxon>Pucciniales</taxon>
        <taxon>Sphaerophragmiaceae</taxon>
        <taxon>Austropuccinia</taxon>
    </lineage>
</organism>
<dbReference type="Proteomes" id="UP000765509">
    <property type="component" value="Unassembled WGS sequence"/>
</dbReference>
<reference evidence="1" key="1">
    <citation type="submission" date="2021-03" db="EMBL/GenBank/DDBJ databases">
        <title>Draft genome sequence of rust myrtle Austropuccinia psidii MF-1, a brazilian biotype.</title>
        <authorList>
            <person name="Quecine M.C."/>
            <person name="Pachon D.M.R."/>
            <person name="Bonatelli M.L."/>
            <person name="Correr F.H."/>
            <person name="Franceschini L.M."/>
            <person name="Leite T.F."/>
            <person name="Margarido G.R.A."/>
            <person name="Almeida C.A."/>
            <person name="Ferrarezi J.A."/>
            <person name="Labate C.A."/>
        </authorList>
    </citation>
    <scope>NUCLEOTIDE SEQUENCE</scope>
    <source>
        <strain evidence="1">MF-1</strain>
    </source>
</reference>
<gene>
    <name evidence="1" type="ORF">O181_013955</name>
</gene>
<dbReference type="CDD" id="cd09272">
    <property type="entry name" value="RNase_HI_RT_Ty1"/>
    <property type="match status" value="1"/>
</dbReference>
<protein>
    <submittedName>
        <fullName evidence="1">Uncharacterized protein</fullName>
    </submittedName>
</protein>
<comment type="caution">
    <text evidence="1">The sequence shown here is derived from an EMBL/GenBank/DDBJ whole genome shotgun (WGS) entry which is preliminary data.</text>
</comment>
<dbReference type="PANTHER" id="PTHR11439:SF467">
    <property type="entry name" value="INTEGRASE CATALYTIC DOMAIN-CONTAINING PROTEIN"/>
    <property type="match status" value="1"/>
</dbReference>
<name>A0A9Q3C0Z3_9BASI</name>
<dbReference type="EMBL" id="AVOT02003674">
    <property type="protein sequence ID" value="MBW0474240.1"/>
    <property type="molecule type" value="Genomic_DNA"/>
</dbReference>